<evidence type="ECO:0000313" key="1">
    <source>
        <dbReference type="EMBL" id="KRO61461.1"/>
    </source>
</evidence>
<evidence type="ECO:0000313" key="2">
    <source>
        <dbReference type="Proteomes" id="UP000051269"/>
    </source>
</evidence>
<dbReference type="Proteomes" id="UP000051269">
    <property type="component" value="Unassembled WGS sequence"/>
</dbReference>
<gene>
    <name evidence="1" type="ORF">ABR82_03465</name>
</gene>
<protein>
    <submittedName>
        <fullName evidence="1">Uncharacterized protein</fullName>
    </submittedName>
</protein>
<name>A0A0R2RGA1_9BACT</name>
<comment type="caution">
    <text evidence="1">The sequence shown here is derived from an EMBL/GenBank/DDBJ whole genome shotgun (WGS) entry which is preliminary data.</text>
</comment>
<dbReference type="AlphaFoldDB" id="A0A0R2RGA1"/>
<sequence>MSTATLEAPWATLSIKIDSENLDHHLWNNHGTWWIHYTVHQRDYTKRRVRVSLETRNLREARQRRNALFAHLKAEGIETT</sequence>
<proteinExistence type="predicted"/>
<dbReference type="EMBL" id="LIBO01000235">
    <property type="protein sequence ID" value="KRO61461.1"/>
    <property type="molecule type" value="Genomic_DNA"/>
</dbReference>
<reference evidence="1 2" key="1">
    <citation type="submission" date="2015-10" db="EMBL/GenBank/DDBJ databases">
        <title>Metagenome-Assembled Genomes uncover a global brackish microbiome.</title>
        <authorList>
            <person name="Hugerth L.W."/>
            <person name="Larsson J."/>
            <person name="Alneberg J."/>
            <person name="Lindh M.V."/>
            <person name="Legrand C."/>
            <person name="Pinhassi J."/>
            <person name="Andersson A.F."/>
        </authorList>
    </citation>
    <scope>NUCLEOTIDE SEQUENCE [LARGE SCALE GENOMIC DNA]</scope>
    <source>
        <strain evidence="1">BACL18 MAG-120507-bin52</strain>
    </source>
</reference>
<accession>A0A0R2RGA1</accession>
<organism evidence="1 2">
    <name type="scientific">Verrucomicrobia subdivision 6 bacterium BACL9 MAG-120507-bin52</name>
    <dbReference type="NCBI Taxonomy" id="1655590"/>
    <lineage>
        <taxon>Bacteria</taxon>
        <taxon>Pseudomonadati</taxon>
        <taxon>Verrucomicrobiota</taxon>
        <taxon>Verrucomicrobiia</taxon>
        <taxon>Verrucomicrobiales</taxon>
        <taxon>Verrucomicrobia subdivision 6</taxon>
    </lineage>
</organism>